<name>A0ABS5IAB8_9PROT</name>
<keyword evidence="3" id="KW-1185">Reference proteome</keyword>
<reference evidence="2 3" key="1">
    <citation type="submission" date="2021-04" db="EMBL/GenBank/DDBJ databases">
        <title>Magnetospirillum sulfuroxidans sp. nov., a facultative chemolithoautotrophic sulfur-oxidizing alphaproteobacterium isolated from freshwater sediment and proposals for Paramagetospirillum gen. nov., and Magnetospirillaceae fam. nov.</title>
        <authorList>
            <person name="Koziaeva V."/>
            <person name="Geelhoed J.S."/>
            <person name="Sorokin D.Y."/>
            <person name="Grouzdev D.S."/>
        </authorList>
    </citation>
    <scope>NUCLEOTIDE SEQUENCE [LARGE SCALE GENOMIC DNA]</scope>
    <source>
        <strain evidence="2 3">J10</strain>
    </source>
</reference>
<comment type="caution">
    <text evidence="2">The sequence shown here is derived from an EMBL/GenBank/DDBJ whole genome shotgun (WGS) entry which is preliminary data.</text>
</comment>
<evidence type="ECO:0000313" key="2">
    <source>
        <dbReference type="EMBL" id="MBR9971354.1"/>
    </source>
</evidence>
<dbReference type="EMBL" id="JAGTUF010000004">
    <property type="protein sequence ID" value="MBR9971354.1"/>
    <property type="molecule type" value="Genomic_DNA"/>
</dbReference>
<dbReference type="Pfam" id="PF04443">
    <property type="entry name" value="LuxE"/>
    <property type="match status" value="1"/>
</dbReference>
<dbReference type="Proteomes" id="UP000680714">
    <property type="component" value="Unassembled WGS sequence"/>
</dbReference>
<sequence>MTDWLRRPDFSQSQAARERWLAPELAALTRHHLTHCPEYGRWVRAMFGPAGDWPRLEDLPWLPVGVFKTHSPISVPETDIVAAVTSSGTGGQPSRVRLDRATADAQVRALAGIMARLTGGARLPLLILDSEAVLAQGSAYSARAAGILGMMRLGRDAVFALDGEMALRTEAVTAFLRRWGEGPMLVFGFTYMVWAHALPALVAAGLRLSAAALLVHGGGWKALADQAVDNATFKRRLAEEIGVRRVHSYYGMAEQVGGICLEGEDGFLHPPPFVDILIRDPLTLAPLPPGRPGLIQIMSLLPRSYPGHSLLTEDMGMIETIDTGVWGGKAFSVLGRLKQAELRGCSDTFAARGPA</sequence>
<dbReference type="InterPro" id="IPR042099">
    <property type="entry name" value="ANL_N_sf"/>
</dbReference>
<dbReference type="GO" id="GO:0016874">
    <property type="term" value="F:ligase activity"/>
    <property type="evidence" value="ECO:0007669"/>
    <property type="project" value="UniProtKB-KW"/>
</dbReference>
<proteinExistence type="predicted"/>
<dbReference type="RefSeq" id="WP_211547053.1">
    <property type="nucleotide sequence ID" value="NZ_JAGTUF010000004.1"/>
</dbReference>
<dbReference type="Gene3D" id="3.40.50.12780">
    <property type="entry name" value="N-terminal domain of ligase-like"/>
    <property type="match status" value="1"/>
</dbReference>
<accession>A0ABS5IAB8</accession>
<feature type="domain" description="Acyl-protein synthetase LuxE" evidence="1">
    <location>
        <begin position="13"/>
        <end position="349"/>
    </location>
</feature>
<dbReference type="SUPFAM" id="SSF56801">
    <property type="entry name" value="Acetyl-CoA synthetase-like"/>
    <property type="match status" value="1"/>
</dbReference>
<evidence type="ECO:0000259" key="1">
    <source>
        <dbReference type="Pfam" id="PF04443"/>
    </source>
</evidence>
<organism evidence="2 3">
    <name type="scientific">Magnetospirillum sulfuroxidans</name>
    <dbReference type="NCBI Taxonomy" id="611300"/>
    <lineage>
        <taxon>Bacteria</taxon>
        <taxon>Pseudomonadati</taxon>
        <taxon>Pseudomonadota</taxon>
        <taxon>Alphaproteobacteria</taxon>
        <taxon>Rhodospirillales</taxon>
        <taxon>Rhodospirillaceae</taxon>
        <taxon>Magnetospirillum</taxon>
    </lineage>
</organism>
<gene>
    <name evidence="2" type="ORF">KEC16_06485</name>
</gene>
<protein>
    <submittedName>
        <fullName evidence="2">Long-chain fatty acid--CoA ligase</fullName>
    </submittedName>
</protein>
<keyword evidence="2" id="KW-0436">Ligase</keyword>
<evidence type="ECO:0000313" key="3">
    <source>
        <dbReference type="Proteomes" id="UP000680714"/>
    </source>
</evidence>
<dbReference type="InterPro" id="IPR007534">
    <property type="entry name" value="LuxE"/>
</dbReference>